<organism evidence="1 2">
    <name type="scientific">Olivibacter domesticus</name>
    <name type="common">Pseudosphingobacterium domesticum</name>
    <dbReference type="NCBI Taxonomy" id="407022"/>
    <lineage>
        <taxon>Bacteria</taxon>
        <taxon>Pseudomonadati</taxon>
        <taxon>Bacteroidota</taxon>
        <taxon>Sphingobacteriia</taxon>
        <taxon>Sphingobacteriales</taxon>
        <taxon>Sphingobacteriaceae</taxon>
        <taxon>Olivibacter</taxon>
    </lineage>
</organism>
<evidence type="ECO:0000313" key="1">
    <source>
        <dbReference type="EMBL" id="SEL72006.1"/>
    </source>
</evidence>
<dbReference type="Proteomes" id="UP000199421">
    <property type="component" value="Unassembled WGS sequence"/>
</dbReference>
<dbReference type="SUPFAM" id="SSF69360">
    <property type="entry name" value="Cell wall binding repeat"/>
    <property type="match status" value="1"/>
</dbReference>
<dbReference type="PANTHER" id="PTHR37841">
    <property type="entry name" value="GLR2918 PROTEIN"/>
    <property type="match status" value="1"/>
</dbReference>
<evidence type="ECO:0000313" key="2">
    <source>
        <dbReference type="Proteomes" id="UP000199421"/>
    </source>
</evidence>
<sequence length="426" mass="47193">MYRVFFATVLISVAAFNIAQSQEIKKVKAWMADYEMAFDMPTKNPEQMTEDEKKMVAMMELGKAMSGTKEGEPILRAYVTKTKMRVEQKGLIASLQVSDLEDSSSYNIYAPTKTAYKVPLATPKVSTEMQGDSMVEISTADAKVRLTDETSEIAGFACKKALLGITVGDVKQDITIWYAENLPKLFWGEYSYLEDVPGMALQISTTTNGMNVGIKAASLKETLVDDTLFTVPADYTIEEGFAYNGADDAVADTAVAADAGAEDYELAEGYRWTDDGELWGVEDTEGNIIVEPRYHDRYGYTAGLAPASRDGKYGVINKVGKEVIPMQYEDAFIASESRIWVKKDGLYGLIDTANKMILQPAYQTGSLFVDGLAFTQKDGKYGFVNESGKVVIPFVYDEVEIFLEGKAWVKKDEQAFYIDKEGKKVN</sequence>
<reference evidence="2" key="1">
    <citation type="submission" date="2016-10" db="EMBL/GenBank/DDBJ databases">
        <authorList>
            <person name="Varghese N."/>
            <person name="Submissions S."/>
        </authorList>
    </citation>
    <scope>NUCLEOTIDE SEQUENCE [LARGE SCALE GENOMIC DNA]</scope>
    <source>
        <strain evidence="2">DSM 18733</strain>
    </source>
</reference>
<dbReference type="STRING" id="407022.SAMN05661044_03233"/>
<dbReference type="EMBL" id="FOAF01000003">
    <property type="protein sequence ID" value="SEL72006.1"/>
    <property type="molecule type" value="Genomic_DNA"/>
</dbReference>
<proteinExistence type="predicted"/>
<name>A0A1H7SIN9_OLID1</name>
<accession>A0A1H7SIN9</accession>
<gene>
    <name evidence="1" type="ORF">SAMN05661044_03233</name>
</gene>
<keyword evidence="2" id="KW-1185">Reference proteome</keyword>
<dbReference type="AlphaFoldDB" id="A0A1H7SIN9"/>
<protein>
    <submittedName>
        <fullName evidence="1">GLPGLI family protein</fullName>
    </submittedName>
</protein>
<dbReference type="PANTHER" id="PTHR37841:SF1">
    <property type="entry name" value="DUF3298 DOMAIN-CONTAINING PROTEIN"/>
    <property type="match status" value="1"/>
</dbReference>
<dbReference type="Pfam" id="PF14903">
    <property type="entry name" value="WG_beta_rep"/>
    <property type="match status" value="2"/>
</dbReference>
<dbReference type="InterPro" id="IPR032774">
    <property type="entry name" value="WG_beta_rep"/>
</dbReference>